<evidence type="ECO:0000313" key="9">
    <source>
        <dbReference type="Proteomes" id="UP000316598"/>
    </source>
</evidence>
<dbReference type="GO" id="GO:0000287">
    <property type="term" value="F:magnesium ion binding"/>
    <property type="evidence" value="ECO:0007669"/>
    <property type="project" value="UniProtKB-UniRule"/>
</dbReference>
<feature type="binding site" evidence="6">
    <location>
        <begin position="221"/>
        <end position="225"/>
    </location>
    <ligand>
        <name>ATP</name>
        <dbReference type="ChEBI" id="CHEBI:30616"/>
    </ligand>
</feature>
<evidence type="ECO:0000256" key="7">
    <source>
        <dbReference type="RuleBase" id="RU003835"/>
    </source>
</evidence>
<dbReference type="PANTHER" id="PTHR21060:SF15">
    <property type="entry name" value="ACETATE KINASE-RELATED"/>
    <property type="match status" value="1"/>
</dbReference>
<evidence type="ECO:0000256" key="4">
    <source>
        <dbReference type="ARBA" id="ARBA00022777"/>
    </source>
</evidence>
<organism evidence="8 9">
    <name type="scientific">Rubripirellula amarantea</name>
    <dbReference type="NCBI Taxonomy" id="2527999"/>
    <lineage>
        <taxon>Bacteria</taxon>
        <taxon>Pseudomonadati</taxon>
        <taxon>Planctomycetota</taxon>
        <taxon>Planctomycetia</taxon>
        <taxon>Pirellulales</taxon>
        <taxon>Pirellulaceae</taxon>
        <taxon>Rubripirellula</taxon>
    </lineage>
</organism>
<reference evidence="8 9" key="1">
    <citation type="submission" date="2019-02" db="EMBL/GenBank/DDBJ databases">
        <title>Deep-cultivation of Planctomycetes and their phenomic and genomic characterization uncovers novel biology.</title>
        <authorList>
            <person name="Wiegand S."/>
            <person name="Jogler M."/>
            <person name="Boedeker C."/>
            <person name="Pinto D."/>
            <person name="Vollmers J."/>
            <person name="Rivas-Marin E."/>
            <person name="Kohn T."/>
            <person name="Peeters S.H."/>
            <person name="Heuer A."/>
            <person name="Rast P."/>
            <person name="Oberbeckmann S."/>
            <person name="Bunk B."/>
            <person name="Jeske O."/>
            <person name="Meyerdierks A."/>
            <person name="Storesund J.E."/>
            <person name="Kallscheuer N."/>
            <person name="Luecker S."/>
            <person name="Lage O.M."/>
            <person name="Pohl T."/>
            <person name="Merkel B.J."/>
            <person name="Hornburger P."/>
            <person name="Mueller R.-W."/>
            <person name="Bruemmer F."/>
            <person name="Labrenz M."/>
            <person name="Spormann A.M."/>
            <person name="Op Den Camp H."/>
            <person name="Overmann J."/>
            <person name="Amann R."/>
            <person name="Jetten M.S.M."/>
            <person name="Mascher T."/>
            <person name="Medema M.H."/>
            <person name="Devos D.P."/>
            <person name="Kaster A.-K."/>
            <person name="Ovreas L."/>
            <person name="Rohde M."/>
            <person name="Galperin M.Y."/>
            <person name="Jogler C."/>
        </authorList>
    </citation>
    <scope>NUCLEOTIDE SEQUENCE [LARGE SCALE GENOMIC DNA]</scope>
    <source>
        <strain evidence="8 9">Pla22</strain>
    </source>
</reference>
<evidence type="ECO:0000256" key="2">
    <source>
        <dbReference type="ARBA" id="ARBA00022679"/>
    </source>
</evidence>
<evidence type="ECO:0000256" key="1">
    <source>
        <dbReference type="ARBA" id="ARBA00008748"/>
    </source>
</evidence>
<name>A0A5C5WV10_9BACT</name>
<dbReference type="EMBL" id="SJPI01000001">
    <property type="protein sequence ID" value="TWT54804.1"/>
    <property type="molecule type" value="Genomic_DNA"/>
</dbReference>
<keyword evidence="6" id="KW-0963">Cytoplasm</keyword>
<dbReference type="Proteomes" id="UP000316598">
    <property type="component" value="Unassembled WGS sequence"/>
</dbReference>
<keyword evidence="4 6" id="KW-0418">Kinase</keyword>
<keyword evidence="2 6" id="KW-0808">Transferase</keyword>
<evidence type="ECO:0000256" key="5">
    <source>
        <dbReference type="ARBA" id="ARBA00022840"/>
    </source>
</evidence>
<comment type="caution">
    <text evidence="6">Lacks conserved residue(s) required for the propagation of feature annotation.</text>
</comment>
<keyword evidence="6" id="KW-0479">Metal-binding</keyword>
<gene>
    <name evidence="6 8" type="primary">ackA</name>
    <name evidence="8" type="ORF">Pla22_24580</name>
</gene>
<proteinExistence type="inferred from homology"/>
<dbReference type="PANTHER" id="PTHR21060">
    <property type="entry name" value="ACETATE KINASE"/>
    <property type="match status" value="1"/>
</dbReference>
<dbReference type="Gene3D" id="3.30.420.40">
    <property type="match status" value="2"/>
</dbReference>
<dbReference type="PROSITE" id="PS01075">
    <property type="entry name" value="ACETATE_KINASE_1"/>
    <property type="match status" value="1"/>
</dbReference>
<comment type="function">
    <text evidence="6">Catalyzes the formation of acetyl phosphate from acetate and ATP. Can also catalyze the reverse reaction.</text>
</comment>
<evidence type="ECO:0000256" key="3">
    <source>
        <dbReference type="ARBA" id="ARBA00022741"/>
    </source>
</evidence>
<keyword evidence="6" id="KW-0460">Magnesium</keyword>
<keyword evidence="3 6" id="KW-0547">Nucleotide-binding</keyword>
<dbReference type="GO" id="GO:0006085">
    <property type="term" value="P:acetyl-CoA biosynthetic process"/>
    <property type="evidence" value="ECO:0007669"/>
    <property type="project" value="UniProtKB-UniRule"/>
</dbReference>
<feature type="binding site" evidence="6">
    <location>
        <begin position="296"/>
        <end position="298"/>
    </location>
    <ligand>
        <name>ATP</name>
        <dbReference type="ChEBI" id="CHEBI:30616"/>
    </ligand>
</feature>
<feature type="active site" description="Proton donor/acceptor" evidence="6">
    <location>
        <position position="162"/>
    </location>
</feature>
<accession>A0A5C5WV10</accession>
<dbReference type="NCBIfam" id="TIGR00016">
    <property type="entry name" value="ackA"/>
    <property type="match status" value="1"/>
</dbReference>
<comment type="caution">
    <text evidence="8">The sequence shown here is derived from an EMBL/GenBank/DDBJ whole genome shotgun (WGS) entry which is preliminary data.</text>
</comment>
<dbReference type="OrthoDB" id="9802453at2"/>
<keyword evidence="9" id="KW-1185">Reference proteome</keyword>
<comment type="subcellular location">
    <subcellularLocation>
        <location evidence="6">Cytoplasm</location>
    </subcellularLocation>
</comment>
<comment type="similarity">
    <text evidence="1 6 7">Belongs to the acetokinase family.</text>
</comment>
<dbReference type="UniPathway" id="UPA00340">
    <property type="reaction ID" value="UER00458"/>
</dbReference>
<dbReference type="GO" id="GO:0008776">
    <property type="term" value="F:acetate kinase activity"/>
    <property type="evidence" value="ECO:0007669"/>
    <property type="project" value="UniProtKB-UniRule"/>
</dbReference>
<comment type="catalytic activity">
    <reaction evidence="6">
        <text>acetate + ATP = acetyl phosphate + ADP</text>
        <dbReference type="Rhea" id="RHEA:11352"/>
        <dbReference type="ChEBI" id="CHEBI:22191"/>
        <dbReference type="ChEBI" id="CHEBI:30089"/>
        <dbReference type="ChEBI" id="CHEBI:30616"/>
        <dbReference type="ChEBI" id="CHEBI:456216"/>
        <dbReference type="EC" id="2.7.2.1"/>
    </reaction>
</comment>
<dbReference type="InterPro" id="IPR023865">
    <property type="entry name" value="Aliphatic_acid_kinase_CS"/>
</dbReference>
<dbReference type="PRINTS" id="PR00471">
    <property type="entry name" value="ACETATEKNASE"/>
</dbReference>
<keyword evidence="5 6" id="KW-0067">ATP-binding</keyword>
<dbReference type="InterPro" id="IPR043129">
    <property type="entry name" value="ATPase_NBD"/>
</dbReference>
<comment type="cofactor">
    <cofactor evidence="6">
        <name>Mg(2+)</name>
        <dbReference type="ChEBI" id="CHEBI:18420"/>
    </cofactor>
    <cofactor evidence="6">
        <name>Mn(2+)</name>
        <dbReference type="ChEBI" id="CHEBI:29035"/>
    </cofactor>
    <text evidence="6">Mg(2+). Can also accept Mn(2+).</text>
</comment>
<dbReference type="HAMAP" id="MF_00020">
    <property type="entry name" value="Acetate_kinase"/>
    <property type="match status" value="1"/>
</dbReference>
<dbReference type="GO" id="GO:0005524">
    <property type="term" value="F:ATP binding"/>
    <property type="evidence" value="ECO:0007669"/>
    <property type="project" value="UniProtKB-KW"/>
</dbReference>
<feature type="binding site" evidence="6">
    <location>
        <position position="106"/>
    </location>
    <ligand>
        <name>substrate</name>
    </ligand>
</feature>
<dbReference type="GO" id="GO:0006083">
    <property type="term" value="P:acetate metabolic process"/>
    <property type="evidence" value="ECO:0007669"/>
    <property type="project" value="TreeGrafter"/>
</dbReference>
<dbReference type="RefSeq" id="WP_146514789.1">
    <property type="nucleotide sequence ID" value="NZ_SJPI01000001.1"/>
</dbReference>
<dbReference type="InterPro" id="IPR000890">
    <property type="entry name" value="Aliphatic_acid_kin_short-chain"/>
</dbReference>
<evidence type="ECO:0000256" key="6">
    <source>
        <dbReference type="HAMAP-Rule" id="MF_00020"/>
    </source>
</evidence>
<feature type="binding site" evidence="6">
    <location>
        <position position="17"/>
    </location>
    <ligand>
        <name>ATP</name>
        <dbReference type="ChEBI" id="CHEBI:30616"/>
    </ligand>
</feature>
<feature type="site" description="Transition state stabilizer" evidence="6">
    <location>
        <position position="193"/>
    </location>
</feature>
<protein>
    <recommendedName>
        <fullName evidence="6">Acetate kinase</fullName>
        <ecNumber evidence="6">2.7.2.1</ecNumber>
    </recommendedName>
    <alternativeName>
        <fullName evidence="6">Acetokinase</fullName>
    </alternativeName>
</protein>
<dbReference type="PIRSF" id="PIRSF000722">
    <property type="entry name" value="Acetate_prop_kin"/>
    <property type="match status" value="1"/>
</dbReference>
<feature type="binding site" evidence="6">
    <location>
        <position position="394"/>
    </location>
    <ligand>
        <name>Mg(2+)</name>
        <dbReference type="ChEBI" id="CHEBI:18420"/>
    </ligand>
</feature>
<dbReference type="EC" id="2.7.2.1" evidence="6"/>
<dbReference type="InterPro" id="IPR004372">
    <property type="entry name" value="Ac/propionate_kinase"/>
</dbReference>
<feature type="binding site" evidence="6">
    <location>
        <position position="10"/>
    </location>
    <ligand>
        <name>Mg(2+)</name>
        <dbReference type="ChEBI" id="CHEBI:18420"/>
    </ligand>
</feature>
<dbReference type="Pfam" id="PF00871">
    <property type="entry name" value="Acetate_kinase"/>
    <property type="match status" value="1"/>
</dbReference>
<comment type="pathway">
    <text evidence="6">Metabolic intermediate biosynthesis; acetyl-CoA biosynthesis; acetyl-CoA from acetate: step 1/2.</text>
</comment>
<dbReference type="PROSITE" id="PS01076">
    <property type="entry name" value="ACETATE_KINASE_2"/>
    <property type="match status" value="1"/>
</dbReference>
<sequence>MNREHILTINAGSSSIKFAVYQIAASQFAASQFAEYQGDDSMRVGISGTLDRIGKDETRLTFRSQDHARSHTVECQASDHADAIDFLMDWFESEKVSADVAAVGHRIVHATPLAHPEVVTPELLDELYRDCSFAPQHLVNELAIVQACRRRMPDVPQVLCFDSSFHHTMPRVASTLAIPRRYQSKGIKRYGYHGLSYTYLMQELRRLGDPAASEGRVILAHLGNGASMAAVLDGKCIDTSMGFTPAAGLPMGSRSGDLDPGLFSYMVQREGLKPEEFFRMANHESGLLGISETSSDMRDLLAIESTDVRAAEAIDVFCYQAKKLIGAYAAALGGLDTLVFSGGIGERSPEVRARICASLKFLGIALNDQCNSKNECLISDTPSSVNVRVIPTDEQIVIANSVADVVKRLHSQSDARTASLFPTPSQRQGTES</sequence>
<dbReference type="AlphaFoldDB" id="A0A5C5WV10"/>
<feature type="site" description="Transition state stabilizer" evidence="6">
    <location>
        <position position="254"/>
    </location>
</feature>
<dbReference type="GO" id="GO:0005737">
    <property type="term" value="C:cytoplasm"/>
    <property type="evidence" value="ECO:0007669"/>
    <property type="project" value="UniProtKB-SubCell"/>
</dbReference>
<evidence type="ECO:0000313" key="8">
    <source>
        <dbReference type="EMBL" id="TWT54804.1"/>
    </source>
</evidence>
<comment type="subunit">
    <text evidence="6">Homodimer.</text>
</comment>
<dbReference type="SUPFAM" id="SSF53067">
    <property type="entry name" value="Actin-like ATPase domain"/>
    <property type="match status" value="2"/>
</dbReference>